<name>A0A446CRB3_9BURK</name>
<dbReference type="InterPro" id="IPR029016">
    <property type="entry name" value="GAF-like_dom_sf"/>
</dbReference>
<evidence type="ECO:0000313" key="8">
    <source>
        <dbReference type="Proteomes" id="UP000289465"/>
    </source>
</evidence>
<gene>
    <name evidence="6" type="primary">tsaQ1_4</name>
    <name evidence="6" type="ORF">AVE30378_04021</name>
    <name evidence="7" type="ORF">WHX56_13375</name>
</gene>
<evidence type="ECO:0000313" key="7">
    <source>
        <dbReference type="EMBL" id="WXR76443.1"/>
    </source>
</evidence>
<dbReference type="GO" id="GO:0045892">
    <property type="term" value="P:negative regulation of DNA-templated transcription"/>
    <property type="evidence" value="ECO:0007669"/>
    <property type="project" value="TreeGrafter"/>
</dbReference>
<accession>A0A446CRB3</accession>
<keyword evidence="1" id="KW-0805">Transcription regulation</keyword>
<dbReference type="OrthoDB" id="5401369at2"/>
<dbReference type="GO" id="GO:0003700">
    <property type="term" value="F:DNA-binding transcription factor activity"/>
    <property type="evidence" value="ECO:0007669"/>
    <property type="project" value="TreeGrafter"/>
</dbReference>
<evidence type="ECO:0000259" key="5">
    <source>
        <dbReference type="PROSITE" id="PS51078"/>
    </source>
</evidence>
<protein>
    <submittedName>
        <fullName evidence="6">HTH-type transcriptional regulator TsaQ1/TsaQ2</fullName>
    </submittedName>
    <submittedName>
        <fullName evidence="7">IclR family transcriptional regulator</fullName>
    </submittedName>
</protein>
<dbReference type="PANTHER" id="PTHR30136:SF33">
    <property type="entry name" value="TRANSCRIPTIONAL REGULATORY PROTEIN"/>
    <property type="match status" value="1"/>
</dbReference>
<dbReference type="InterPro" id="IPR036390">
    <property type="entry name" value="WH_DNA-bd_sf"/>
</dbReference>
<keyword evidence="3" id="KW-0804">Transcription</keyword>
<proteinExistence type="predicted"/>
<organism evidence="6 8">
    <name type="scientific">Achromobacter veterisilvae</name>
    <dbReference type="NCBI Taxonomy" id="2069367"/>
    <lineage>
        <taxon>Bacteria</taxon>
        <taxon>Pseudomonadati</taxon>
        <taxon>Pseudomonadota</taxon>
        <taxon>Betaproteobacteria</taxon>
        <taxon>Burkholderiales</taxon>
        <taxon>Alcaligenaceae</taxon>
        <taxon>Achromobacter</taxon>
    </lineage>
</organism>
<dbReference type="AlphaFoldDB" id="A0A446CRB3"/>
<dbReference type="InterPro" id="IPR014757">
    <property type="entry name" value="Tscrpt_reg_IclR_C"/>
</dbReference>
<keyword evidence="9" id="KW-1185">Reference proteome</keyword>
<dbReference type="SUPFAM" id="SSF46785">
    <property type="entry name" value="Winged helix' DNA-binding domain"/>
    <property type="match status" value="1"/>
</dbReference>
<dbReference type="Gene3D" id="1.10.10.10">
    <property type="entry name" value="Winged helix-like DNA-binding domain superfamily/Winged helix DNA-binding domain"/>
    <property type="match status" value="1"/>
</dbReference>
<evidence type="ECO:0000256" key="1">
    <source>
        <dbReference type="ARBA" id="ARBA00023015"/>
    </source>
</evidence>
<dbReference type="Pfam" id="PF01614">
    <property type="entry name" value="IclR_C"/>
    <property type="match status" value="1"/>
</dbReference>
<dbReference type="EMBL" id="UFQC01000023">
    <property type="protein sequence ID" value="SSW70391.1"/>
    <property type="molecule type" value="Genomic_DNA"/>
</dbReference>
<dbReference type="Pfam" id="PF09339">
    <property type="entry name" value="HTH_IclR"/>
    <property type="match status" value="1"/>
</dbReference>
<dbReference type="Gene3D" id="3.30.450.40">
    <property type="match status" value="1"/>
</dbReference>
<evidence type="ECO:0000256" key="2">
    <source>
        <dbReference type="ARBA" id="ARBA00023125"/>
    </source>
</evidence>
<evidence type="ECO:0000256" key="3">
    <source>
        <dbReference type="ARBA" id="ARBA00023163"/>
    </source>
</evidence>
<dbReference type="SMART" id="SM00346">
    <property type="entry name" value="HTH_ICLR"/>
    <property type="match status" value="1"/>
</dbReference>
<dbReference type="InterPro" id="IPR036388">
    <property type="entry name" value="WH-like_DNA-bd_sf"/>
</dbReference>
<feature type="domain" description="HTH iclR-type" evidence="4">
    <location>
        <begin position="44"/>
        <end position="106"/>
    </location>
</feature>
<evidence type="ECO:0000259" key="4">
    <source>
        <dbReference type="PROSITE" id="PS51077"/>
    </source>
</evidence>
<feature type="domain" description="IclR-ED" evidence="5">
    <location>
        <begin position="107"/>
        <end position="283"/>
    </location>
</feature>
<reference evidence="7 9" key="2">
    <citation type="submission" date="2024-03" db="EMBL/GenBank/DDBJ databases">
        <title>Reference genomes for the five species model microbial community.</title>
        <authorList>
            <person name="Padfield D."/>
        </authorList>
    </citation>
    <scope>NUCLEOTIDE SEQUENCE [LARGE SCALE GENOMIC DNA]</scope>
    <source>
        <strain evidence="7 9">AB1</strain>
    </source>
</reference>
<reference evidence="6 8" key="1">
    <citation type="submission" date="2018-07" db="EMBL/GenBank/DDBJ databases">
        <authorList>
            <person name="Peeters C."/>
        </authorList>
    </citation>
    <scope>NUCLEOTIDE SEQUENCE [LARGE SCALE GENOMIC DNA]</scope>
    <source>
        <strain evidence="6 8">LMG 30378</strain>
    </source>
</reference>
<dbReference type="SUPFAM" id="SSF55781">
    <property type="entry name" value="GAF domain-like"/>
    <property type="match status" value="1"/>
</dbReference>
<sequence length="283" mass="29128">MQSFSDGKRIVHPAAKPDGKVELSLPARRKRAAGGEGASSPDFITALARGLDVLRCFRHGVTALGNLDLARLTGLPKPTISRITYTLTELGYLRYHPDTGKYSPGYGVLALGFGLLAGLEVRELAKASMTELARGTGGAVALGAFDGDAMTYVEAIHGSSALYLRLPVGYRASLDSAMGRAYLASLPVPACDDALARLGEAAPAAAAIERARAELRESGCCFAIGEWQSGINAAAVPFSSVTGEGVFVMSCGGPAGLLPEAELRGRVAPLLRAAIAGLAGASA</sequence>
<evidence type="ECO:0000313" key="6">
    <source>
        <dbReference type="EMBL" id="SSW70391.1"/>
    </source>
</evidence>
<dbReference type="PROSITE" id="PS51078">
    <property type="entry name" value="ICLR_ED"/>
    <property type="match status" value="1"/>
</dbReference>
<dbReference type="EMBL" id="CP148753">
    <property type="protein sequence ID" value="WXR76443.1"/>
    <property type="molecule type" value="Genomic_DNA"/>
</dbReference>
<dbReference type="Proteomes" id="UP000289465">
    <property type="component" value="Unassembled WGS sequence"/>
</dbReference>
<evidence type="ECO:0000313" key="9">
    <source>
        <dbReference type="Proteomes" id="UP001456224"/>
    </source>
</evidence>
<dbReference type="InterPro" id="IPR050707">
    <property type="entry name" value="HTH_MetabolicPath_Reg"/>
</dbReference>
<dbReference type="PANTHER" id="PTHR30136">
    <property type="entry name" value="HELIX-TURN-HELIX TRANSCRIPTIONAL REGULATOR, ICLR FAMILY"/>
    <property type="match status" value="1"/>
</dbReference>
<dbReference type="GO" id="GO:0003677">
    <property type="term" value="F:DNA binding"/>
    <property type="evidence" value="ECO:0007669"/>
    <property type="project" value="UniProtKB-KW"/>
</dbReference>
<dbReference type="PROSITE" id="PS51077">
    <property type="entry name" value="HTH_ICLR"/>
    <property type="match status" value="1"/>
</dbReference>
<dbReference type="InterPro" id="IPR005471">
    <property type="entry name" value="Tscrpt_reg_IclR_N"/>
</dbReference>
<keyword evidence="2" id="KW-0238">DNA-binding</keyword>
<dbReference type="Proteomes" id="UP001456224">
    <property type="component" value="Chromosome"/>
</dbReference>
<dbReference type="RefSeq" id="WP_129242697.1">
    <property type="nucleotide sequence ID" value="NZ_CP148753.1"/>
</dbReference>